<accession>A0A383BHM7</accession>
<evidence type="ECO:0000313" key="1">
    <source>
        <dbReference type="EMBL" id="SVE19303.1"/>
    </source>
</evidence>
<proteinExistence type="predicted"/>
<sequence>KADGSGDLGVNRGYFIELLVGDSPTTSACVTRE</sequence>
<gene>
    <name evidence="1" type="ORF">METZ01_LOCUS472157</name>
</gene>
<feature type="non-terminal residue" evidence="1">
    <location>
        <position position="1"/>
    </location>
</feature>
<name>A0A383BHM7_9ZZZZ</name>
<dbReference type="EMBL" id="UINC01200424">
    <property type="protein sequence ID" value="SVE19303.1"/>
    <property type="molecule type" value="Genomic_DNA"/>
</dbReference>
<dbReference type="AlphaFoldDB" id="A0A383BHM7"/>
<reference evidence="1" key="1">
    <citation type="submission" date="2018-05" db="EMBL/GenBank/DDBJ databases">
        <authorList>
            <person name="Lanie J.A."/>
            <person name="Ng W.-L."/>
            <person name="Kazmierczak K.M."/>
            <person name="Andrzejewski T.M."/>
            <person name="Davidsen T.M."/>
            <person name="Wayne K.J."/>
            <person name="Tettelin H."/>
            <person name="Glass J.I."/>
            <person name="Rusch D."/>
            <person name="Podicherti R."/>
            <person name="Tsui H.-C.T."/>
            <person name="Winkler M.E."/>
        </authorList>
    </citation>
    <scope>NUCLEOTIDE SEQUENCE</scope>
</reference>
<protein>
    <submittedName>
        <fullName evidence="1">Uncharacterized protein</fullName>
    </submittedName>
</protein>
<organism evidence="1">
    <name type="scientific">marine metagenome</name>
    <dbReference type="NCBI Taxonomy" id="408172"/>
    <lineage>
        <taxon>unclassified sequences</taxon>
        <taxon>metagenomes</taxon>
        <taxon>ecological metagenomes</taxon>
    </lineage>
</organism>